<sequence length="79" mass="8497">MPESDAKEAPKPPIKVALALPAVYQGSGSYTESSKGTRDVQFAMPGSRLKQVDVLQVDSTATSQPFVDPAVFQKWISKS</sequence>
<dbReference type="OrthoDB" id="3513895at2759"/>
<dbReference type="RefSeq" id="XP_022470679.1">
    <property type="nucleotide sequence ID" value="XM_022622826.1"/>
</dbReference>
<dbReference type="GeneID" id="34564336"/>
<comment type="caution">
    <text evidence="1">The sequence shown here is derived from an EMBL/GenBank/DDBJ whole genome shotgun (WGS) entry which is preliminary data.</text>
</comment>
<protein>
    <submittedName>
        <fullName evidence="1">Uncharacterized protein</fullName>
    </submittedName>
</protein>
<organism evidence="1 2">
    <name type="scientific">Colletotrichum orchidophilum</name>
    <dbReference type="NCBI Taxonomy" id="1209926"/>
    <lineage>
        <taxon>Eukaryota</taxon>
        <taxon>Fungi</taxon>
        <taxon>Dikarya</taxon>
        <taxon>Ascomycota</taxon>
        <taxon>Pezizomycotina</taxon>
        <taxon>Sordariomycetes</taxon>
        <taxon>Hypocreomycetidae</taxon>
        <taxon>Glomerellales</taxon>
        <taxon>Glomerellaceae</taxon>
        <taxon>Colletotrichum</taxon>
    </lineage>
</organism>
<proteinExistence type="predicted"/>
<dbReference type="AlphaFoldDB" id="A0A1G4AWK0"/>
<dbReference type="Proteomes" id="UP000176998">
    <property type="component" value="Unassembled WGS sequence"/>
</dbReference>
<keyword evidence="2" id="KW-1185">Reference proteome</keyword>
<dbReference type="EMBL" id="MJBS01000118">
    <property type="protein sequence ID" value="OHE93514.1"/>
    <property type="molecule type" value="Genomic_DNA"/>
</dbReference>
<reference evidence="1 2" key="1">
    <citation type="submission" date="2016-09" db="EMBL/GenBank/DDBJ databases">
        <authorList>
            <person name="Capua I."/>
            <person name="De Benedictis P."/>
            <person name="Joannis T."/>
            <person name="Lombin L.H."/>
            <person name="Cattoli G."/>
        </authorList>
    </citation>
    <scope>NUCLEOTIDE SEQUENCE [LARGE SCALE GENOMIC DNA]</scope>
    <source>
        <strain evidence="1 2">IMI 309357</strain>
    </source>
</reference>
<evidence type="ECO:0000313" key="2">
    <source>
        <dbReference type="Proteomes" id="UP000176998"/>
    </source>
</evidence>
<name>A0A1G4AWK0_9PEZI</name>
<evidence type="ECO:0000313" key="1">
    <source>
        <dbReference type="EMBL" id="OHE93514.1"/>
    </source>
</evidence>
<gene>
    <name evidence="1" type="ORF">CORC01_11200</name>
</gene>
<accession>A0A1G4AWK0</accession>